<proteinExistence type="predicted"/>
<evidence type="ECO:0000313" key="1">
    <source>
        <dbReference type="EMBL" id="KAA6383524.1"/>
    </source>
</evidence>
<comment type="caution">
    <text evidence="1">The sequence shown here is derived from an EMBL/GenBank/DDBJ whole genome shotgun (WGS) entry which is preliminary data.</text>
</comment>
<sequence>MDQASEYNVVGSLLGLEEYIFLEILSEMTHFGDVRQFLAICKKIFELLNHPRFVKIIQSISIGVVDASCSFAADNAPWEDGNSENTVRYWIDGSIDHITSLTIRNGRYKDGQRISAIVDMTSNPRKVIFYVDNIEQPNYVIGIPSEIRFWVRLRIQSFFFLYSGKVRKISLIYSIRC</sequence>
<name>A0A5J4VM35_9EUKA</name>
<reference evidence="1 2" key="1">
    <citation type="submission" date="2019-03" db="EMBL/GenBank/DDBJ databases">
        <title>Single cell metagenomics reveals metabolic interactions within the superorganism composed of flagellate Streblomastix strix and complex community of Bacteroidetes bacteria on its surface.</title>
        <authorList>
            <person name="Treitli S.C."/>
            <person name="Kolisko M."/>
            <person name="Husnik F."/>
            <person name="Keeling P."/>
            <person name="Hampl V."/>
        </authorList>
    </citation>
    <scope>NUCLEOTIDE SEQUENCE [LARGE SCALE GENOMIC DNA]</scope>
    <source>
        <strain evidence="1">ST1C</strain>
    </source>
</reference>
<organism evidence="1 2">
    <name type="scientific">Streblomastix strix</name>
    <dbReference type="NCBI Taxonomy" id="222440"/>
    <lineage>
        <taxon>Eukaryota</taxon>
        <taxon>Metamonada</taxon>
        <taxon>Preaxostyla</taxon>
        <taxon>Oxymonadida</taxon>
        <taxon>Streblomastigidae</taxon>
        <taxon>Streblomastix</taxon>
    </lineage>
</organism>
<evidence type="ECO:0000313" key="2">
    <source>
        <dbReference type="Proteomes" id="UP000324800"/>
    </source>
</evidence>
<accession>A0A5J4VM35</accession>
<protein>
    <submittedName>
        <fullName evidence="1">Uncharacterized protein</fullName>
    </submittedName>
</protein>
<dbReference type="AlphaFoldDB" id="A0A5J4VM35"/>
<dbReference type="Proteomes" id="UP000324800">
    <property type="component" value="Unassembled WGS sequence"/>
</dbReference>
<gene>
    <name evidence="1" type="ORF">EZS28_020952</name>
</gene>
<dbReference type="EMBL" id="SNRW01006201">
    <property type="protein sequence ID" value="KAA6383524.1"/>
    <property type="molecule type" value="Genomic_DNA"/>
</dbReference>